<keyword evidence="6 7" id="KW-0472">Membrane</keyword>
<evidence type="ECO:0000313" key="10">
    <source>
        <dbReference type="Proteomes" id="UP001193734"/>
    </source>
</evidence>
<keyword evidence="5 7" id="KW-1133">Transmembrane helix</keyword>
<organism evidence="9 10">
    <name type="scientific">Xylanibacter rodentium</name>
    <dbReference type="NCBI Taxonomy" id="2736289"/>
    <lineage>
        <taxon>Bacteria</taxon>
        <taxon>Pseudomonadati</taxon>
        <taxon>Bacteroidota</taxon>
        <taxon>Bacteroidia</taxon>
        <taxon>Bacteroidales</taxon>
        <taxon>Prevotellaceae</taxon>
        <taxon>Xylanibacter</taxon>
    </lineage>
</organism>
<dbReference type="InterPro" id="IPR017850">
    <property type="entry name" value="Alkaline_phosphatase_core_sf"/>
</dbReference>
<dbReference type="CDD" id="cd16017">
    <property type="entry name" value="LptA"/>
    <property type="match status" value="1"/>
</dbReference>
<comment type="caution">
    <text evidence="9">The sequence shown here is derived from an EMBL/GenBank/DDBJ whole genome shotgun (WGS) entry which is preliminary data.</text>
</comment>
<protein>
    <submittedName>
        <fullName evidence="9">Sulfatase-like hydrolase/transferase</fullName>
    </submittedName>
</protein>
<evidence type="ECO:0000256" key="5">
    <source>
        <dbReference type="ARBA" id="ARBA00022989"/>
    </source>
</evidence>
<feature type="domain" description="Sulfatase N-terminal" evidence="8">
    <location>
        <begin position="228"/>
        <end position="512"/>
    </location>
</feature>
<accession>A0ABX2AT51</accession>
<evidence type="ECO:0000256" key="4">
    <source>
        <dbReference type="ARBA" id="ARBA00022692"/>
    </source>
</evidence>
<dbReference type="Proteomes" id="UP001193734">
    <property type="component" value="Unassembled WGS sequence"/>
</dbReference>
<feature type="transmembrane region" description="Helical" evidence="7">
    <location>
        <begin position="44"/>
        <end position="61"/>
    </location>
</feature>
<dbReference type="GeneID" id="82157238"/>
<dbReference type="SUPFAM" id="SSF53649">
    <property type="entry name" value="Alkaline phosphatase-like"/>
    <property type="match status" value="1"/>
</dbReference>
<evidence type="ECO:0000313" key="9">
    <source>
        <dbReference type="EMBL" id="NPE13810.1"/>
    </source>
</evidence>
<feature type="transmembrane region" description="Helical" evidence="7">
    <location>
        <begin position="68"/>
        <end position="89"/>
    </location>
</feature>
<evidence type="ECO:0000256" key="1">
    <source>
        <dbReference type="ARBA" id="ARBA00004651"/>
    </source>
</evidence>
<reference evidence="9 10" key="1">
    <citation type="submission" date="2020-05" db="EMBL/GenBank/DDBJ databases">
        <title>Distinct polysaccharide utilization as determinants for interspecies competition between intestinal Prevotella spp.</title>
        <authorList>
            <person name="Galvez E.J.C."/>
            <person name="Iljazovic A."/>
            <person name="Strowig T."/>
        </authorList>
    </citation>
    <scope>NUCLEOTIDE SEQUENCE [LARGE SCALE GENOMIC DNA]</scope>
    <source>
        <strain evidence="9 10">PROD</strain>
    </source>
</reference>
<comment type="subcellular location">
    <subcellularLocation>
        <location evidence="1">Cell membrane</location>
        <topology evidence="1">Multi-pass membrane protein</topology>
    </subcellularLocation>
</comment>
<keyword evidence="4 7" id="KW-0812">Transmembrane</keyword>
<dbReference type="PANTHER" id="PTHR30443:SF0">
    <property type="entry name" value="PHOSPHOETHANOLAMINE TRANSFERASE EPTA"/>
    <property type="match status" value="1"/>
</dbReference>
<evidence type="ECO:0000256" key="7">
    <source>
        <dbReference type="SAM" id="Phobius"/>
    </source>
</evidence>
<feature type="transmembrane region" description="Helical" evidence="7">
    <location>
        <begin position="12"/>
        <end position="32"/>
    </location>
</feature>
<feature type="transmembrane region" description="Helical" evidence="7">
    <location>
        <begin position="116"/>
        <end position="135"/>
    </location>
</feature>
<dbReference type="EMBL" id="JABKKE010000007">
    <property type="protein sequence ID" value="NPE13810.1"/>
    <property type="molecule type" value="Genomic_DNA"/>
</dbReference>
<evidence type="ECO:0000256" key="2">
    <source>
        <dbReference type="ARBA" id="ARBA00022475"/>
    </source>
</evidence>
<evidence type="ECO:0000259" key="8">
    <source>
        <dbReference type="Pfam" id="PF00884"/>
    </source>
</evidence>
<evidence type="ECO:0000256" key="3">
    <source>
        <dbReference type="ARBA" id="ARBA00022679"/>
    </source>
</evidence>
<dbReference type="Pfam" id="PF00884">
    <property type="entry name" value="Sulfatase"/>
    <property type="match status" value="1"/>
</dbReference>
<proteinExistence type="predicted"/>
<feature type="transmembrane region" description="Helical" evidence="7">
    <location>
        <begin position="155"/>
        <end position="173"/>
    </location>
</feature>
<gene>
    <name evidence="9" type="ORF">HPS55_05620</name>
</gene>
<dbReference type="InterPro" id="IPR058130">
    <property type="entry name" value="PEA_transf_C"/>
</dbReference>
<keyword evidence="10" id="KW-1185">Reference proteome</keyword>
<dbReference type="RefSeq" id="WP_172175355.1">
    <property type="nucleotide sequence ID" value="NZ_CASGIA010000009.1"/>
</dbReference>
<evidence type="ECO:0000256" key="6">
    <source>
        <dbReference type="ARBA" id="ARBA00023136"/>
    </source>
</evidence>
<name>A0ABX2AT51_9BACT</name>
<sequence length="567" mass="63385">MKLFSKIYNWCVSPRCLFILTVIVLTIPNMALDFTEMMSLPGKVANVVFPVSAVWLAMTFGRRPGIMAWVMFPLMFFAAFQIVLLYLFGRSVISVDMFLNLVTTNADEAIELLDNLVPAIVTVVAIYIPVLVLGICSIIRKEELDTAFIRRQRKAAAVAVMAGAVCLAVAYSVDKDYRMENDMYPVNVCYNLVLAVDRAKATSDYEKTSAGFSFGARSVHDPGSAEIYVLVVGETARAMNFGIYGYDRDTTPLLSAASGLTVFTDVITQSNTTHKSVPMLLSAASAEDYDRIYREKSIITAFREAGFHTVFLSNQRPNHSFIDIFGMEADEWKFIKDGPKAESNPSDSRLVELMADVLEKGYRKLFVVLHTYGSHFNYRERYPSGSAVFRPDGATEAVAANRQELLNAYDNTIRCTDKLLSDIMAMIGGSGVISAMLYTSDHGENIFDDSRNLFLHASPVPSYYDMHVPFLIWTSESYRRVYPKAVNALAANCRRNVASNSVVFHTMLSMGGISTVCRNDSLSVADNCYVSQKRHYLNDHNRPEAIDRIGLDEEDVRMFRLRGMAFP</sequence>
<dbReference type="InterPro" id="IPR040423">
    <property type="entry name" value="PEA_transferase"/>
</dbReference>
<dbReference type="InterPro" id="IPR000917">
    <property type="entry name" value="Sulfatase_N"/>
</dbReference>
<keyword evidence="2" id="KW-1003">Cell membrane</keyword>
<dbReference type="Gene3D" id="3.40.720.10">
    <property type="entry name" value="Alkaline Phosphatase, subunit A"/>
    <property type="match status" value="1"/>
</dbReference>
<keyword evidence="3" id="KW-0808">Transferase</keyword>
<dbReference type="PANTHER" id="PTHR30443">
    <property type="entry name" value="INNER MEMBRANE PROTEIN"/>
    <property type="match status" value="1"/>
</dbReference>